<evidence type="ECO:0000259" key="2">
    <source>
        <dbReference type="SMART" id="SM00867"/>
    </source>
</evidence>
<dbReference type="InterPro" id="IPR007372">
    <property type="entry name" value="Lipid/polyisoprenoid-bd_YceI"/>
</dbReference>
<dbReference type="InterPro" id="IPR036761">
    <property type="entry name" value="TTHA0802/YceI-like_sf"/>
</dbReference>
<dbReference type="PIRSF" id="PIRSF029811">
    <property type="entry name" value="UCP029811"/>
    <property type="match status" value="1"/>
</dbReference>
<accession>A0ABT9H0F5</accession>
<dbReference type="SUPFAM" id="SSF101874">
    <property type="entry name" value="YceI-like"/>
    <property type="match status" value="1"/>
</dbReference>
<name>A0ABT9H0F5_9GAMM</name>
<dbReference type="Pfam" id="PF04264">
    <property type="entry name" value="YceI"/>
    <property type="match status" value="1"/>
</dbReference>
<reference evidence="3 4" key="1">
    <citation type="submission" date="2023-08" db="EMBL/GenBank/DDBJ databases">
        <authorList>
            <person name="Joshi A."/>
            <person name="Thite S."/>
        </authorList>
    </citation>
    <scope>NUCLEOTIDE SEQUENCE [LARGE SCALE GENOMIC DNA]</scope>
    <source>
        <strain evidence="3 4">AC40</strain>
    </source>
</reference>
<dbReference type="Gene3D" id="2.40.128.110">
    <property type="entry name" value="Lipid/polyisoprenoid-binding, YceI-like"/>
    <property type="match status" value="1"/>
</dbReference>
<organism evidence="3 4">
    <name type="scientific">Alkalimonas collagenimarina</name>
    <dbReference type="NCBI Taxonomy" id="400390"/>
    <lineage>
        <taxon>Bacteria</taxon>
        <taxon>Pseudomonadati</taxon>
        <taxon>Pseudomonadota</taxon>
        <taxon>Gammaproteobacteria</taxon>
        <taxon>Alkalimonas</taxon>
    </lineage>
</organism>
<dbReference type="EMBL" id="JAUZVZ010000014">
    <property type="protein sequence ID" value="MDP4536793.1"/>
    <property type="molecule type" value="Genomic_DNA"/>
</dbReference>
<dbReference type="Proteomes" id="UP001231616">
    <property type="component" value="Unassembled WGS sequence"/>
</dbReference>
<evidence type="ECO:0000256" key="1">
    <source>
        <dbReference type="SAM" id="SignalP"/>
    </source>
</evidence>
<dbReference type="InterPro" id="IPR027016">
    <property type="entry name" value="UCP029811"/>
</dbReference>
<protein>
    <submittedName>
        <fullName evidence="3">YceI family protein</fullName>
    </submittedName>
</protein>
<dbReference type="SMART" id="SM00867">
    <property type="entry name" value="YceI"/>
    <property type="match status" value="1"/>
</dbReference>
<feature type="domain" description="Lipid/polyisoprenoid-binding YceI-like" evidence="2">
    <location>
        <begin position="27"/>
        <end position="196"/>
    </location>
</feature>
<dbReference type="RefSeq" id="WP_305894055.1">
    <property type="nucleotide sequence ID" value="NZ_JAUZVZ010000014.1"/>
</dbReference>
<proteinExistence type="predicted"/>
<sequence length="197" mass="21584">MKTFVYASVAVVMMTASMLSASLSADDWQLDSEQSRLDFVSLKNDTVAEVNQFTTLKGSWASDGALSIEIPVSGLATHIFMRDDRIWQYLLKADDYPLITATGQVDPTIVADLAVNNSKSMRVPLQLTIVEQTVTVSAEVLVTRLADDSLLVNTQAPVMLNAEQFGLVDGLNRLRDLAALQNINPMVPVTFSVRFSQ</sequence>
<keyword evidence="1" id="KW-0732">Signal</keyword>
<feature type="chain" id="PRO_5045290613" evidence="1">
    <location>
        <begin position="26"/>
        <end position="197"/>
    </location>
</feature>
<evidence type="ECO:0000313" key="4">
    <source>
        <dbReference type="Proteomes" id="UP001231616"/>
    </source>
</evidence>
<comment type="caution">
    <text evidence="3">The sequence shown here is derived from an EMBL/GenBank/DDBJ whole genome shotgun (WGS) entry which is preliminary data.</text>
</comment>
<evidence type="ECO:0000313" key="3">
    <source>
        <dbReference type="EMBL" id="MDP4536793.1"/>
    </source>
</evidence>
<feature type="signal peptide" evidence="1">
    <location>
        <begin position="1"/>
        <end position="25"/>
    </location>
</feature>
<keyword evidence="4" id="KW-1185">Reference proteome</keyword>
<gene>
    <name evidence="3" type="ORF">Q3O60_11375</name>
</gene>